<dbReference type="Pfam" id="PF00646">
    <property type="entry name" value="F-box"/>
    <property type="match status" value="1"/>
</dbReference>
<dbReference type="InterPro" id="IPR036047">
    <property type="entry name" value="F-box-like_dom_sf"/>
</dbReference>
<evidence type="ECO:0000313" key="2">
    <source>
        <dbReference type="EMBL" id="CAA7055547.1"/>
    </source>
</evidence>
<reference evidence="2" key="1">
    <citation type="submission" date="2020-01" db="EMBL/GenBank/DDBJ databases">
        <authorList>
            <person name="Mishra B."/>
        </authorList>
    </citation>
    <scope>NUCLEOTIDE SEQUENCE [LARGE SCALE GENOMIC DNA]</scope>
</reference>
<evidence type="ECO:0000313" key="3">
    <source>
        <dbReference type="Proteomes" id="UP000467841"/>
    </source>
</evidence>
<protein>
    <recommendedName>
        <fullName evidence="1">F-box domain-containing protein</fullName>
    </recommendedName>
</protein>
<dbReference type="PANTHER" id="PTHR33127">
    <property type="entry name" value="TRANSMEMBRANE PROTEIN"/>
    <property type="match status" value="1"/>
</dbReference>
<sequence>MAVCTRSMMKNKTESTEAKANNQTYLNLPFDLTLLIMRRLSLKDNVRASVVCKAWQEACASVPVEEYPTPWLMHFPFLKEEYELYDPSLDKTHVFESPPEIRGSHIDCSKDGWLLMHKRSLNFFFNPFTQERIVLPWPHDRWGNHARAFSCAPTSNSCVILSICDINHNKSIFIQTYHLATKVCTPLVLPHPFPPKYAGFDHVVFSNGVFYCLTNIGVLGMFDLATNSWNALPGPPPNWGLDYYDKFMTEYQGDIFLIYTYKRKVKQVRYLKLDLTNRKWEEDEKRPKGLTCCLSFKSSLIVNKDLVHTRKLNQFNWNNVWIKLPINASYLFTS</sequence>
<dbReference type="OrthoDB" id="1863935at2759"/>
<dbReference type="SMART" id="SM00256">
    <property type="entry name" value="FBOX"/>
    <property type="match status" value="1"/>
</dbReference>
<proteinExistence type="predicted"/>
<comment type="caution">
    <text evidence="2">The sequence shown here is derived from an EMBL/GenBank/DDBJ whole genome shotgun (WGS) entry which is preliminary data.</text>
</comment>
<feature type="domain" description="F-box" evidence="1">
    <location>
        <begin position="28"/>
        <end position="67"/>
    </location>
</feature>
<name>A0A6D2KTW1_9BRAS</name>
<dbReference type="SUPFAM" id="SSF117281">
    <property type="entry name" value="Kelch motif"/>
    <property type="match status" value="1"/>
</dbReference>
<dbReference type="InterPro" id="IPR001810">
    <property type="entry name" value="F-box_dom"/>
</dbReference>
<dbReference type="CDD" id="cd09917">
    <property type="entry name" value="F-box_SF"/>
    <property type="match status" value="1"/>
</dbReference>
<dbReference type="PANTHER" id="PTHR33127:SF5">
    <property type="entry name" value="TRANSMEMBRANE PROTEIN"/>
    <property type="match status" value="1"/>
</dbReference>
<dbReference type="InterPro" id="IPR005174">
    <property type="entry name" value="KIB1-4_b-propeller"/>
</dbReference>
<evidence type="ECO:0000259" key="1">
    <source>
        <dbReference type="SMART" id="SM00256"/>
    </source>
</evidence>
<keyword evidence="3" id="KW-1185">Reference proteome</keyword>
<dbReference type="InterPro" id="IPR015915">
    <property type="entry name" value="Kelch-typ_b-propeller"/>
</dbReference>
<dbReference type="Gene3D" id="1.20.1280.50">
    <property type="match status" value="1"/>
</dbReference>
<accession>A0A6D2KTW1</accession>
<organism evidence="2 3">
    <name type="scientific">Microthlaspi erraticum</name>
    <dbReference type="NCBI Taxonomy" id="1685480"/>
    <lineage>
        <taxon>Eukaryota</taxon>
        <taxon>Viridiplantae</taxon>
        <taxon>Streptophyta</taxon>
        <taxon>Embryophyta</taxon>
        <taxon>Tracheophyta</taxon>
        <taxon>Spermatophyta</taxon>
        <taxon>Magnoliopsida</taxon>
        <taxon>eudicotyledons</taxon>
        <taxon>Gunneridae</taxon>
        <taxon>Pentapetalae</taxon>
        <taxon>rosids</taxon>
        <taxon>malvids</taxon>
        <taxon>Brassicales</taxon>
        <taxon>Brassicaceae</taxon>
        <taxon>Coluteocarpeae</taxon>
        <taxon>Microthlaspi</taxon>
    </lineage>
</organism>
<gene>
    <name evidence="2" type="ORF">MERR_LOCUS42783</name>
</gene>
<dbReference type="Pfam" id="PF03478">
    <property type="entry name" value="Beta-prop_KIB1-4"/>
    <property type="match status" value="1"/>
</dbReference>
<dbReference type="SUPFAM" id="SSF81383">
    <property type="entry name" value="F-box domain"/>
    <property type="match status" value="1"/>
</dbReference>
<dbReference type="AlphaFoldDB" id="A0A6D2KTW1"/>
<dbReference type="Proteomes" id="UP000467841">
    <property type="component" value="Unassembled WGS sequence"/>
</dbReference>
<dbReference type="EMBL" id="CACVBM020001607">
    <property type="protein sequence ID" value="CAA7055547.1"/>
    <property type="molecule type" value="Genomic_DNA"/>
</dbReference>